<proteinExistence type="inferred from homology"/>
<dbReference type="EMBL" id="CAFBIX010000030">
    <property type="protein sequence ID" value="CAB4848562.1"/>
    <property type="molecule type" value="Genomic_DNA"/>
</dbReference>
<dbReference type="EMBL" id="CAFAAO010000016">
    <property type="protein sequence ID" value="CAB4809561.1"/>
    <property type="molecule type" value="Genomic_DNA"/>
</dbReference>
<dbReference type="NCBIfam" id="TIGR00152">
    <property type="entry name" value="dephospho-CoA kinase"/>
    <property type="match status" value="1"/>
</dbReference>
<evidence type="ECO:0000313" key="7">
    <source>
        <dbReference type="EMBL" id="CAB4848562.1"/>
    </source>
</evidence>
<dbReference type="Pfam" id="PF01121">
    <property type="entry name" value="CoaE"/>
    <property type="match status" value="1"/>
</dbReference>
<keyword evidence="1" id="KW-0547">Nucleotide-binding</keyword>
<dbReference type="AlphaFoldDB" id="A0A6J7Q462"/>
<dbReference type="SUPFAM" id="SSF52540">
    <property type="entry name" value="P-loop containing nucleoside triphosphate hydrolases"/>
    <property type="match status" value="1"/>
</dbReference>
<organism evidence="8">
    <name type="scientific">freshwater metagenome</name>
    <dbReference type="NCBI Taxonomy" id="449393"/>
    <lineage>
        <taxon>unclassified sequences</taxon>
        <taxon>metagenomes</taxon>
        <taxon>ecological metagenomes</taxon>
    </lineage>
</organism>
<evidence type="ECO:0000313" key="4">
    <source>
        <dbReference type="EMBL" id="CAB4336340.1"/>
    </source>
</evidence>
<evidence type="ECO:0000256" key="1">
    <source>
        <dbReference type="ARBA" id="ARBA00022741"/>
    </source>
</evidence>
<evidence type="ECO:0000256" key="2">
    <source>
        <dbReference type="ARBA" id="ARBA00022840"/>
    </source>
</evidence>
<sequence length="193" mass="21266">MYLGISGGIGSGKSTAAKMFADLGAIHIDADAIAKEVLEPGQVGYERVLEKFGDGILDSSGNIDRKELAKLVFNDSSKLSQLEDIIHPAVIARVTQIRESLPETSIVLYDTPLLLEKQMQAQFDKIIMVLAPTELRESRLIARGLAAPDIAARMRNQASDEARRDVADYILVNDGTLESFRTQVEQVWREINP</sequence>
<accession>A0A6J7Q462</accession>
<evidence type="ECO:0000313" key="3">
    <source>
        <dbReference type="EMBL" id="CAB4332280.1"/>
    </source>
</evidence>
<protein>
    <submittedName>
        <fullName evidence="8">Unannotated protein</fullName>
    </submittedName>
</protein>
<evidence type="ECO:0000313" key="8">
    <source>
        <dbReference type="EMBL" id="CAB5010839.1"/>
    </source>
</evidence>
<dbReference type="EMBL" id="CAESAD010000002">
    <property type="protein sequence ID" value="CAB4336340.1"/>
    <property type="molecule type" value="Genomic_DNA"/>
</dbReference>
<dbReference type="InterPro" id="IPR027417">
    <property type="entry name" value="P-loop_NTPase"/>
</dbReference>
<dbReference type="GO" id="GO:0015937">
    <property type="term" value="P:coenzyme A biosynthetic process"/>
    <property type="evidence" value="ECO:0007669"/>
    <property type="project" value="InterPro"/>
</dbReference>
<gene>
    <name evidence="5" type="ORF">UFOPK2824_00807</name>
    <name evidence="6" type="ORF">UFOPK3037_01194</name>
    <name evidence="7" type="ORF">UFOPK3278_00830</name>
    <name evidence="3" type="ORF">UFOPK3406_00296</name>
    <name evidence="4" type="ORF">UFOPK3925_00615</name>
    <name evidence="8" type="ORF">UFOPK4097_00307</name>
</gene>
<dbReference type="PANTHER" id="PTHR10695:SF46">
    <property type="entry name" value="BIFUNCTIONAL COENZYME A SYNTHASE-RELATED"/>
    <property type="match status" value="1"/>
</dbReference>
<dbReference type="EMBL" id="CAESAI010000004">
    <property type="protein sequence ID" value="CAB4332280.1"/>
    <property type="molecule type" value="Genomic_DNA"/>
</dbReference>
<dbReference type="Gene3D" id="3.40.50.300">
    <property type="entry name" value="P-loop containing nucleotide triphosphate hydrolases"/>
    <property type="match status" value="1"/>
</dbReference>
<dbReference type="CDD" id="cd02022">
    <property type="entry name" value="DPCK"/>
    <property type="match status" value="1"/>
</dbReference>
<name>A0A6J7Q462_9ZZZZ</name>
<dbReference type="EMBL" id="CAEZZD010000122">
    <property type="protein sequence ID" value="CAB4753234.1"/>
    <property type="molecule type" value="Genomic_DNA"/>
</dbReference>
<dbReference type="GO" id="GO:0005524">
    <property type="term" value="F:ATP binding"/>
    <property type="evidence" value="ECO:0007669"/>
    <property type="project" value="UniProtKB-KW"/>
</dbReference>
<evidence type="ECO:0000313" key="5">
    <source>
        <dbReference type="EMBL" id="CAB4753234.1"/>
    </source>
</evidence>
<dbReference type="InterPro" id="IPR001977">
    <property type="entry name" value="Depp_CoAkinase"/>
</dbReference>
<dbReference type="EMBL" id="CAFBPK010000003">
    <property type="protein sequence ID" value="CAB5010839.1"/>
    <property type="molecule type" value="Genomic_DNA"/>
</dbReference>
<keyword evidence="2" id="KW-0067">ATP-binding</keyword>
<evidence type="ECO:0000313" key="6">
    <source>
        <dbReference type="EMBL" id="CAB4809561.1"/>
    </source>
</evidence>
<dbReference type="HAMAP" id="MF_00376">
    <property type="entry name" value="Dephospho_CoA_kinase"/>
    <property type="match status" value="1"/>
</dbReference>
<dbReference type="PANTHER" id="PTHR10695">
    <property type="entry name" value="DEPHOSPHO-COA KINASE-RELATED"/>
    <property type="match status" value="1"/>
</dbReference>
<reference evidence="8" key="1">
    <citation type="submission" date="2020-05" db="EMBL/GenBank/DDBJ databases">
        <authorList>
            <person name="Chiriac C."/>
            <person name="Salcher M."/>
            <person name="Ghai R."/>
            <person name="Kavagutti S V."/>
        </authorList>
    </citation>
    <scope>NUCLEOTIDE SEQUENCE</scope>
</reference>
<dbReference type="GO" id="GO:0004140">
    <property type="term" value="F:dephospho-CoA kinase activity"/>
    <property type="evidence" value="ECO:0007669"/>
    <property type="project" value="InterPro"/>
</dbReference>
<dbReference type="PROSITE" id="PS51219">
    <property type="entry name" value="DPCK"/>
    <property type="match status" value="1"/>
</dbReference>